<keyword evidence="1" id="KW-0813">Transport</keyword>
<dbReference type="EMBL" id="CAJVPJ010000331">
    <property type="protein sequence ID" value="CAG8512597.1"/>
    <property type="molecule type" value="Genomic_DNA"/>
</dbReference>
<dbReference type="Proteomes" id="UP000789572">
    <property type="component" value="Unassembled WGS sequence"/>
</dbReference>
<evidence type="ECO:0000313" key="3">
    <source>
        <dbReference type="Proteomes" id="UP000789572"/>
    </source>
</evidence>
<dbReference type="OrthoDB" id="429967at2759"/>
<gene>
    <name evidence="2" type="ORF">POCULU_LOCUS3150</name>
</gene>
<accession>A0A9N8ZZN3</accession>
<dbReference type="InterPro" id="IPR036249">
    <property type="entry name" value="Thioredoxin-like_sf"/>
</dbReference>
<sequence length="94" mass="11117">MSVPSRRILLTLFTSKNCSLCEEAKIVLERVRHKIPFELEQKDIRAPGNEKWFEEYKYDIPVLHLNGSFLLEHRVNEETLEKTLTKFNRDGVVE</sequence>
<name>A0A9N8ZZN3_9GLOM</name>
<evidence type="ECO:0000256" key="1">
    <source>
        <dbReference type="RuleBase" id="RU363082"/>
    </source>
</evidence>
<comment type="similarity">
    <text evidence="1">Belongs to the glutaredoxin family.</text>
</comment>
<dbReference type="InterPro" id="IPR008554">
    <property type="entry name" value="Glutaredoxin-like"/>
</dbReference>
<protein>
    <recommendedName>
        <fullName evidence="1">Glutaredoxin-like protein</fullName>
    </recommendedName>
</protein>
<comment type="caution">
    <text evidence="2">The sequence shown here is derived from an EMBL/GenBank/DDBJ whole genome shotgun (WGS) entry which is preliminary data.</text>
</comment>
<dbReference type="PANTHER" id="PTHR33558">
    <property type="entry name" value="GLUTAREDOXIN-LIKE PROTEIN C5ORF63 HOMOLOG"/>
    <property type="match status" value="1"/>
</dbReference>
<dbReference type="PANTHER" id="PTHR33558:SF1">
    <property type="entry name" value="GLUTAREDOXIN-LIKE PROTEIN C5ORF63 HOMOLOG"/>
    <property type="match status" value="1"/>
</dbReference>
<dbReference type="Gene3D" id="3.40.30.10">
    <property type="entry name" value="Glutaredoxin"/>
    <property type="match status" value="1"/>
</dbReference>
<dbReference type="SUPFAM" id="SSF52833">
    <property type="entry name" value="Thioredoxin-like"/>
    <property type="match status" value="1"/>
</dbReference>
<dbReference type="AlphaFoldDB" id="A0A9N8ZZN3"/>
<dbReference type="Pfam" id="PF05768">
    <property type="entry name" value="Glrx-like"/>
    <property type="match status" value="1"/>
</dbReference>
<organism evidence="2 3">
    <name type="scientific">Paraglomus occultum</name>
    <dbReference type="NCBI Taxonomy" id="144539"/>
    <lineage>
        <taxon>Eukaryota</taxon>
        <taxon>Fungi</taxon>
        <taxon>Fungi incertae sedis</taxon>
        <taxon>Mucoromycota</taxon>
        <taxon>Glomeromycotina</taxon>
        <taxon>Glomeromycetes</taxon>
        <taxon>Paraglomerales</taxon>
        <taxon>Paraglomeraceae</taxon>
        <taxon>Paraglomus</taxon>
    </lineage>
</organism>
<evidence type="ECO:0000313" key="2">
    <source>
        <dbReference type="EMBL" id="CAG8512597.1"/>
    </source>
</evidence>
<keyword evidence="3" id="KW-1185">Reference proteome</keyword>
<proteinExistence type="inferred from homology"/>
<keyword evidence="1" id="KW-0249">Electron transport</keyword>
<dbReference type="InterPro" id="IPR052565">
    <property type="entry name" value="Glutaredoxin-like_YDR286C"/>
</dbReference>
<reference evidence="2" key="1">
    <citation type="submission" date="2021-06" db="EMBL/GenBank/DDBJ databases">
        <authorList>
            <person name="Kallberg Y."/>
            <person name="Tangrot J."/>
            <person name="Rosling A."/>
        </authorList>
    </citation>
    <scope>NUCLEOTIDE SEQUENCE</scope>
    <source>
        <strain evidence="2">IA702</strain>
    </source>
</reference>